<dbReference type="AlphaFoldDB" id="A0A5E4YJU9"/>
<gene>
    <name evidence="1" type="ORF">PCO31111_04594</name>
</gene>
<evidence type="ECO:0000313" key="2">
    <source>
        <dbReference type="Proteomes" id="UP000383971"/>
    </source>
</evidence>
<reference evidence="1 2" key="1">
    <citation type="submission" date="2019-08" db="EMBL/GenBank/DDBJ databases">
        <authorList>
            <person name="Peeters C."/>
        </authorList>
    </citation>
    <scope>NUCLEOTIDE SEQUENCE [LARGE SCALE GENOMIC DNA]</scope>
    <source>
        <strain evidence="1 2">LMG 31111</strain>
    </source>
</reference>
<dbReference type="EMBL" id="CABPSE010000021">
    <property type="protein sequence ID" value="VVE48817.1"/>
    <property type="molecule type" value="Genomic_DNA"/>
</dbReference>
<dbReference type="Proteomes" id="UP000383971">
    <property type="component" value="Unassembled WGS sequence"/>
</dbReference>
<organism evidence="1 2">
    <name type="scientific">Pandoraea communis</name>
    <dbReference type="NCBI Taxonomy" id="2508297"/>
    <lineage>
        <taxon>Bacteria</taxon>
        <taxon>Pseudomonadati</taxon>
        <taxon>Pseudomonadota</taxon>
        <taxon>Betaproteobacteria</taxon>
        <taxon>Burkholderiales</taxon>
        <taxon>Burkholderiaceae</taxon>
        <taxon>Pandoraea</taxon>
    </lineage>
</organism>
<proteinExistence type="predicted"/>
<name>A0A5E4YJU9_9BURK</name>
<keyword evidence="2" id="KW-1185">Reference proteome</keyword>
<protein>
    <submittedName>
        <fullName evidence="1">Uncharacterized protein</fullName>
    </submittedName>
</protein>
<accession>A0A5E4YJU9</accession>
<evidence type="ECO:0000313" key="1">
    <source>
        <dbReference type="EMBL" id="VVE48817.1"/>
    </source>
</evidence>
<sequence>MSKTGGVSYRTTLNQVSKRIEFPGDINSDY</sequence>